<dbReference type="PANTHER" id="PTHR12114:SF1">
    <property type="entry name" value="GAMMA-PARVIN"/>
    <property type="match status" value="1"/>
</dbReference>
<dbReference type="Proteomes" id="UP001476798">
    <property type="component" value="Unassembled WGS sequence"/>
</dbReference>
<dbReference type="EMBL" id="JAHRIO010075004">
    <property type="protein sequence ID" value="MEQ2183256.1"/>
    <property type="molecule type" value="Genomic_DNA"/>
</dbReference>
<evidence type="ECO:0000256" key="5">
    <source>
        <dbReference type="ARBA" id="ARBA00023212"/>
    </source>
</evidence>
<sequence length="159" mass="17772">MANLGLHVADMDKQFADGVLLLLLIGQLEGFFIPLFDFNLTPVNDSERLQNVTLALDLLNNIGLQLPSIDPQVKEVLSQHKLKGCSERKKPLPQRQHKNPSYSFQMHSGTKMLHFGDMSCGLMKLTLKCLAVMRKSCGRTPEIKPICIASECIVTHRTT</sequence>
<proteinExistence type="predicted"/>
<evidence type="ECO:0008006" key="8">
    <source>
        <dbReference type="Google" id="ProtNLM"/>
    </source>
</evidence>
<evidence type="ECO:0000256" key="4">
    <source>
        <dbReference type="ARBA" id="ARBA00023203"/>
    </source>
</evidence>
<gene>
    <name evidence="6" type="ORF">GOODEAATRI_030891</name>
</gene>
<name>A0ABV0PIF5_9TELE</name>
<keyword evidence="5" id="KW-0206">Cytoskeleton</keyword>
<evidence type="ECO:0000313" key="7">
    <source>
        <dbReference type="Proteomes" id="UP001476798"/>
    </source>
</evidence>
<keyword evidence="7" id="KW-1185">Reference proteome</keyword>
<comment type="caution">
    <text evidence="6">The sequence shown here is derived from an EMBL/GenBank/DDBJ whole genome shotgun (WGS) entry which is preliminary data.</text>
</comment>
<keyword evidence="2" id="KW-0963">Cytoplasm</keyword>
<organism evidence="6 7">
    <name type="scientific">Goodea atripinnis</name>
    <dbReference type="NCBI Taxonomy" id="208336"/>
    <lineage>
        <taxon>Eukaryota</taxon>
        <taxon>Metazoa</taxon>
        <taxon>Chordata</taxon>
        <taxon>Craniata</taxon>
        <taxon>Vertebrata</taxon>
        <taxon>Euteleostomi</taxon>
        <taxon>Actinopterygii</taxon>
        <taxon>Neopterygii</taxon>
        <taxon>Teleostei</taxon>
        <taxon>Neoteleostei</taxon>
        <taxon>Acanthomorphata</taxon>
        <taxon>Ovalentaria</taxon>
        <taxon>Atherinomorphae</taxon>
        <taxon>Cyprinodontiformes</taxon>
        <taxon>Goodeidae</taxon>
        <taxon>Goodea</taxon>
    </lineage>
</organism>
<accession>A0ABV0PIF5</accession>
<evidence type="ECO:0000256" key="1">
    <source>
        <dbReference type="ARBA" id="ARBA00004245"/>
    </source>
</evidence>
<keyword evidence="4" id="KW-0009">Actin-binding</keyword>
<dbReference type="InterPro" id="IPR028433">
    <property type="entry name" value="Parvin"/>
</dbReference>
<evidence type="ECO:0000313" key="6">
    <source>
        <dbReference type="EMBL" id="MEQ2183256.1"/>
    </source>
</evidence>
<dbReference type="Gene3D" id="1.10.418.10">
    <property type="entry name" value="Calponin-like domain"/>
    <property type="match status" value="1"/>
</dbReference>
<evidence type="ECO:0000256" key="3">
    <source>
        <dbReference type="ARBA" id="ARBA00022737"/>
    </source>
</evidence>
<keyword evidence="3" id="KW-0677">Repeat</keyword>
<reference evidence="6 7" key="1">
    <citation type="submission" date="2021-06" db="EMBL/GenBank/DDBJ databases">
        <authorList>
            <person name="Palmer J.M."/>
        </authorList>
    </citation>
    <scope>NUCLEOTIDE SEQUENCE [LARGE SCALE GENOMIC DNA]</scope>
    <source>
        <strain evidence="6 7">GA_2019</strain>
        <tissue evidence="6">Muscle</tissue>
    </source>
</reference>
<comment type="subcellular location">
    <subcellularLocation>
        <location evidence="1">Cytoplasm</location>
        <location evidence="1">Cytoskeleton</location>
    </subcellularLocation>
</comment>
<dbReference type="SUPFAM" id="SSF47576">
    <property type="entry name" value="Calponin-homology domain, CH-domain"/>
    <property type="match status" value="1"/>
</dbReference>
<dbReference type="InterPro" id="IPR036872">
    <property type="entry name" value="CH_dom_sf"/>
</dbReference>
<dbReference type="PANTHER" id="PTHR12114">
    <property type="entry name" value="PARVIN"/>
    <property type="match status" value="1"/>
</dbReference>
<protein>
    <recommendedName>
        <fullName evidence="8">Calponin-homology (CH) domain-containing protein</fullName>
    </recommendedName>
</protein>
<evidence type="ECO:0000256" key="2">
    <source>
        <dbReference type="ARBA" id="ARBA00022490"/>
    </source>
</evidence>